<dbReference type="STRING" id="1324314.BVG16_31895"/>
<accession>A0A1T2WYZ1</accession>
<feature type="region of interest" description="Disordered" evidence="1">
    <location>
        <begin position="71"/>
        <end position="93"/>
    </location>
</feature>
<reference evidence="2 3" key="1">
    <citation type="submission" date="2017-01" db="EMBL/GenBank/DDBJ databases">
        <title>Genome analysis of Paenibacillus selenitrireducens ES3-24.</title>
        <authorList>
            <person name="Xu D."/>
            <person name="Yao R."/>
            <person name="Zheng S."/>
        </authorList>
    </citation>
    <scope>NUCLEOTIDE SEQUENCE [LARGE SCALE GENOMIC DNA]</scope>
    <source>
        <strain evidence="2 3">ES3-24</strain>
    </source>
</reference>
<dbReference type="EMBL" id="MSZX01000029">
    <property type="protein sequence ID" value="OPA72832.1"/>
    <property type="molecule type" value="Genomic_DNA"/>
</dbReference>
<sequence length="93" mass="9971">MFLIYRAAERPEYKGNMVEGIALASNNPVVGGTVKKVDLRLVRGIDGLIRLSVYSPAIDAAVSPLFTLDDMEGGPKENRPLTTADVGPGGLWK</sequence>
<proteinExistence type="predicted"/>
<dbReference type="OrthoDB" id="6475864at2"/>
<organism evidence="2 3">
    <name type="scientific">Paenibacillus selenitireducens</name>
    <dbReference type="NCBI Taxonomy" id="1324314"/>
    <lineage>
        <taxon>Bacteria</taxon>
        <taxon>Bacillati</taxon>
        <taxon>Bacillota</taxon>
        <taxon>Bacilli</taxon>
        <taxon>Bacillales</taxon>
        <taxon>Paenibacillaceae</taxon>
        <taxon>Paenibacillus</taxon>
    </lineage>
</organism>
<gene>
    <name evidence="2" type="ORF">BVG16_31895</name>
</gene>
<dbReference type="Proteomes" id="UP000190188">
    <property type="component" value="Unassembled WGS sequence"/>
</dbReference>
<keyword evidence="3" id="KW-1185">Reference proteome</keyword>
<evidence type="ECO:0000313" key="3">
    <source>
        <dbReference type="Proteomes" id="UP000190188"/>
    </source>
</evidence>
<dbReference type="RefSeq" id="WP_078503227.1">
    <property type="nucleotide sequence ID" value="NZ_MSZX01000029.1"/>
</dbReference>
<protein>
    <submittedName>
        <fullName evidence="2">Uncharacterized protein</fullName>
    </submittedName>
</protein>
<name>A0A1T2WYZ1_9BACL</name>
<comment type="caution">
    <text evidence="2">The sequence shown here is derived from an EMBL/GenBank/DDBJ whole genome shotgun (WGS) entry which is preliminary data.</text>
</comment>
<evidence type="ECO:0000313" key="2">
    <source>
        <dbReference type="EMBL" id="OPA72832.1"/>
    </source>
</evidence>
<dbReference type="AlphaFoldDB" id="A0A1T2WYZ1"/>
<evidence type="ECO:0000256" key="1">
    <source>
        <dbReference type="SAM" id="MobiDB-lite"/>
    </source>
</evidence>